<organism evidence="1 2">
    <name type="scientific">Camellia lanceoleosa</name>
    <dbReference type="NCBI Taxonomy" id="1840588"/>
    <lineage>
        <taxon>Eukaryota</taxon>
        <taxon>Viridiplantae</taxon>
        <taxon>Streptophyta</taxon>
        <taxon>Embryophyta</taxon>
        <taxon>Tracheophyta</taxon>
        <taxon>Spermatophyta</taxon>
        <taxon>Magnoliopsida</taxon>
        <taxon>eudicotyledons</taxon>
        <taxon>Gunneridae</taxon>
        <taxon>Pentapetalae</taxon>
        <taxon>asterids</taxon>
        <taxon>Ericales</taxon>
        <taxon>Theaceae</taxon>
        <taxon>Camellia</taxon>
    </lineage>
</organism>
<comment type="caution">
    <text evidence="1">The sequence shown here is derived from an EMBL/GenBank/DDBJ whole genome shotgun (WGS) entry which is preliminary data.</text>
</comment>
<reference evidence="1 2" key="1">
    <citation type="journal article" date="2022" name="Plant J.">
        <title>Chromosome-level genome of Camellia lanceoleosa provides a valuable resource for understanding genome evolution and self-incompatibility.</title>
        <authorList>
            <person name="Gong W."/>
            <person name="Xiao S."/>
            <person name="Wang L."/>
            <person name="Liao Z."/>
            <person name="Chang Y."/>
            <person name="Mo W."/>
            <person name="Hu G."/>
            <person name="Li W."/>
            <person name="Zhao G."/>
            <person name="Zhu H."/>
            <person name="Hu X."/>
            <person name="Ji K."/>
            <person name="Xiang X."/>
            <person name="Song Q."/>
            <person name="Yuan D."/>
            <person name="Jin S."/>
            <person name="Zhang L."/>
        </authorList>
    </citation>
    <scope>NUCLEOTIDE SEQUENCE [LARGE SCALE GENOMIC DNA]</scope>
    <source>
        <strain evidence="1">SQ_2022a</strain>
    </source>
</reference>
<accession>A0ACC0J580</accession>
<proteinExistence type="predicted"/>
<evidence type="ECO:0000313" key="2">
    <source>
        <dbReference type="Proteomes" id="UP001060215"/>
    </source>
</evidence>
<sequence length="721" mass="81105">MEIKRSPREGIKKKTRLAIEVLVLVIFLGYIMVWLMMPTNTFWLHWLPDIQAKADSTYFGQEGGNILIYTFPILFISVLGCLYLHLGKKDVEHKNGSSAKNSYLAQWKRPAFVKGPLGIVSWTELSFLSMFIALLIWSFSSYLHSMMANITRQSAAEMGEKVWEAKLYSAGLLLGLVGNICLAFLFFPVTRGSSVLRLVGLTSESSIKYHIWLGHLTMTLFTAHGLCFVIIWAYTPQISQMVKWGKVGISNLAGEIALLFGLAMWATSFPRIRRKIFELFFYTHYLYILFIIFYILHVGFAYFCIVLPGFYLFLIDRYLRLLQSQQRVCLVSARVLPCQAVELNFSKSPGLCYNPTSSMFINMPGISKLEWHPFTITSNCNTDPEKLSVVVKTEGSWSHKLYHKLSVSSPPPDRLEASIEGPYGPASAHFLRHDTLVMVSGGSGITPFISILRELLFSSIGSCRRNPPQVLLITAFKKSVDLTMLDLLLPGSATAYDISRLHLRIEAYVTRQIEPATTTDDQNPCRTMWFKPSAADAPISAILGSNSWLWLGVIISSSFLIFLVLIGILTQYYIYPIDHNTEMRFSYTSRSALNVLFMCISIAMAASAAFVWNKKQSGKEMRQKIQNLDMPTPMASPGQVVSSCYDVDDRELESLPHQSLAQNTTVHYGQRPNLKKLILECEGSSIGVIVSGPKKIRQEVAAICSSSEADNLHFESISFSW</sequence>
<evidence type="ECO:0000313" key="1">
    <source>
        <dbReference type="EMBL" id="KAI8031401.1"/>
    </source>
</evidence>
<protein>
    <submittedName>
        <fullName evidence="1">Ferric reduction oxidase 2</fullName>
    </submittedName>
</protein>
<dbReference type="Proteomes" id="UP001060215">
    <property type="component" value="Chromosome 1"/>
</dbReference>
<keyword evidence="2" id="KW-1185">Reference proteome</keyword>
<name>A0ACC0J580_9ERIC</name>
<gene>
    <name evidence="1" type="ORF">LOK49_LG01G01524</name>
</gene>
<dbReference type="EMBL" id="CM045758">
    <property type="protein sequence ID" value="KAI8031401.1"/>
    <property type="molecule type" value="Genomic_DNA"/>
</dbReference>